<comment type="caution">
    <text evidence="2">The sequence shown here is derived from an EMBL/GenBank/DDBJ whole genome shotgun (WGS) entry which is preliminary data.</text>
</comment>
<keyword evidence="1" id="KW-0732">Signal</keyword>
<feature type="chain" id="PRO_5045364906" description="Filamentous hemagglutinin N-terminal domain-containing protein" evidence="1">
    <location>
        <begin position="35"/>
        <end position="331"/>
    </location>
</feature>
<proteinExistence type="predicted"/>
<dbReference type="RefSeq" id="WP_190922910.1">
    <property type="nucleotide sequence ID" value="NZ_JACXAC010000002.1"/>
</dbReference>
<name>A0ABR8JNR8_9BACT</name>
<accession>A0ABR8JNR8</accession>
<sequence>MKTPLILLAGLPHATIRRARFLVAALGLATAAQAQNVGINTTTPDRPLTVQGTGTNSELLSLRNTAGAPRFHVNLLNNGLNLAETGSANASLFIQPGGKVGLGTSTPRGSLDVANGDTYLVANPNNGTSQNLYLPGHIFLAPYNGTSGTAYLQARVPNMTSTTSIGLTLRTTNAGIMTDAVQIASNGNVALANNLRVATTLNVTGDATLANNATVGNNLRVSKNLRVVGDATVSNNLDVAGSVGVGFITVNNTASVRGNTHGEWRITCPAGTQVLSGGGGHRDYNRAQRDIVLNYSGPDPASPTTGWMLRFTNTSGSNRAVMIYCNCARIR</sequence>
<dbReference type="InterPro" id="IPR011004">
    <property type="entry name" value="Trimer_LpxA-like_sf"/>
</dbReference>
<dbReference type="SUPFAM" id="SSF51161">
    <property type="entry name" value="Trimeric LpxA-like enzymes"/>
    <property type="match status" value="1"/>
</dbReference>
<reference evidence="2 3" key="1">
    <citation type="submission" date="2020-09" db="EMBL/GenBank/DDBJ databases">
        <authorList>
            <person name="Kim M.K."/>
        </authorList>
    </citation>
    <scope>NUCLEOTIDE SEQUENCE [LARGE SCALE GENOMIC DNA]</scope>
    <source>
        <strain evidence="2 3">BT189</strain>
    </source>
</reference>
<evidence type="ECO:0000313" key="3">
    <source>
        <dbReference type="Proteomes" id="UP000606003"/>
    </source>
</evidence>
<evidence type="ECO:0000313" key="2">
    <source>
        <dbReference type="EMBL" id="MBD2721635.1"/>
    </source>
</evidence>
<keyword evidence="3" id="KW-1185">Reference proteome</keyword>
<protein>
    <recommendedName>
        <fullName evidence="4">Filamentous hemagglutinin N-terminal domain-containing protein</fullName>
    </recommendedName>
</protein>
<organism evidence="2 3">
    <name type="scientific">Hymenobacter armeniacus</name>
    <dbReference type="NCBI Taxonomy" id="2771358"/>
    <lineage>
        <taxon>Bacteria</taxon>
        <taxon>Pseudomonadati</taxon>
        <taxon>Bacteroidota</taxon>
        <taxon>Cytophagia</taxon>
        <taxon>Cytophagales</taxon>
        <taxon>Hymenobacteraceae</taxon>
        <taxon>Hymenobacter</taxon>
    </lineage>
</organism>
<dbReference type="Proteomes" id="UP000606003">
    <property type="component" value="Unassembled WGS sequence"/>
</dbReference>
<gene>
    <name evidence="2" type="ORF">IC234_05800</name>
</gene>
<feature type="signal peptide" evidence="1">
    <location>
        <begin position="1"/>
        <end position="34"/>
    </location>
</feature>
<evidence type="ECO:0008006" key="4">
    <source>
        <dbReference type="Google" id="ProtNLM"/>
    </source>
</evidence>
<dbReference type="EMBL" id="JACXAC010000002">
    <property type="protein sequence ID" value="MBD2721635.1"/>
    <property type="molecule type" value="Genomic_DNA"/>
</dbReference>
<evidence type="ECO:0000256" key="1">
    <source>
        <dbReference type="SAM" id="SignalP"/>
    </source>
</evidence>